<dbReference type="Proteomes" id="UP000184604">
    <property type="component" value="Chromosome"/>
</dbReference>
<evidence type="ECO:0000256" key="5">
    <source>
        <dbReference type="ARBA" id="ARBA00023136"/>
    </source>
</evidence>
<keyword evidence="5 6" id="KW-0472">Membrane</keyword>
<feature type="transmembrane region" description="Helical" evidence="6">
    <location>
        <begin position="193"/>
        <end position="213"/>
    </location>
</feature>
<dbReference type="PANTHER" id="PTHR30086">
    <property type="entry name" value="ARGININE EXPORTER PROTEIN ARGO"/>
    <property type="match status" value="1"/>
</dbReference>
<keyword evidence="2" id="KW-1003">Cell membrane</keyword>
<feature type="transmembrane region" description="Helical" evidence="6">
    <location>
        <begin position="72"/>
        <end position="91"/>
    </location>
</feature>
<evidence type="ECO:0000256" key="6">
    <source>
        <dbReference type="SAM" id="Phobius"/>
    </source>
</evidence>
<dbReference type="InterPro" id="IPR001123">
    <property type="entry name" value="LeuE-type"/>
</dbReference>
<dbReference type="OrthoDB" id="5638726at2"/>
<dbReference type="AlphaFoldDB" id="A0A1L5F856"/>
<gene>
    <name evidence="7" type="ORF">BS101_10805</name>
</gene>
<keyword evidence="3 6" id="KW-0812">Transmembrane</keyword>
<comment type="subcellular location">
    <subcellularLocation>
        <location evidence="1">Cell membrane</location>
        <topology evidence="1">Multi-pass membrane protein</topology>
    </subcellularLocation>
</comment>
<protein>
    <submittedName>
        <fullName evidence="7">Transporter</fullName>
    </submittedName>
</protein>
<dbReference type="GO" id="GO:0005886">
    <property type="term" value="C:plasma membrane"/>
    <property type="evidence" value="ECO:0007669"/>
    <property type="project" value="UniProtKB-SubCell"/>
</dbReference>
<evidence type="ECO:0000313" key="8">
    <source>
        <dbReference type="Proteomes" id="UP000184604"/>
    </source>
</evidence>
<dbReference type="PANTHER" id="PTHR30086:SF20">
    <property type="entry name" value="ARGININE EXPORTER PROTEIN ARGO-RELATED"/>
    <property type="match status" value="1"/>
</dbReference>
<dbReference type="GO" id="GO:0015171">
    <property type="term" value="F:amino acid transmembrane transporter activity"/>
    <property type="evidence" value="ECO:0007669"/>
    <property type="project" value="TreeGrafter"/>
</dbReference>
<dbReference type="Pfam" id="PF01810">
    <property type="entry name" value="LysE"/>
    <property type="match status" value="1"/>
</dbReference>
<evidence type="ECO:0000256" key="1">
    <source>
        <dbReference type="ARBA" id="ARBA00004651"/>
    </source>
</evidence>
<name>A0A1L5F856_CLOKL</name>
<dbReference type="RefSeq" id="WP_073538832.1">
    <property type="nucleotide sequence ID" value="NZ_CP018335.1"/>
</dbReference>
<reference evidence="7 8" key="1">
    <citation type="submission" date="2016-12" db="EMBL/GenBank/DDBJ databases">
        <title>Complete genome sequence of Clostridium kluyveri JZZ isolated from the pit mud of a Chinese flavor liquor-making factory.</title>
        <authorList>
            <person name="Wang Y."/>
        </authorList>
    </citation>
    <scope>NUCLEOTIDE SEQUENCE [LARGE SCALE GENOMIC DNA]</scope>
    <source>
        <strain evidence="7 8">JZZ</strain>
    </source>
</reference>
<accession>A0A1L5F856</accession>
<dbReference type="EMBL" id="CP018335">
    <property type="protein sequence ID" value="APM39198.1"/>
    <property type="molecule type" value="Genomic_DNA"/>
</dbReference>
<feature type="transmembrane region" description="Helical" evidence="6">
    <location>
        <begin position="116"/>
        <end position="141"/>
    </location>
</feature>
<feature type="transmembrane region" description="Helical" evidence="6">
    <location>
        <begin position="153"/>
        <end position="173"/>
    </location>
</feature>
<sequence length="242" mass="26982">MLLNLFRGILIGLITGMPTGPIGAICLKNTIAFGNTYGLVSGLGSALADSIYAALASLSFIIVEKFILLHGLYFRIIGGIILICFGIYTFIKEKSDNNTCKSAKTESLNNTSLFKAFISTFLMAFANPLTIFSFIAVFTGLHLIHIGRDMSSRILLIVGVFIGSMFWWFILIFMTGKFSNKLNSKNTKFINKILNSIIIFSGIIIFLGAFNTFNIRKPPLLHSKLFQVILNVKYKLTPHRYR</sequence>
<evidence type="ECO:0000256" key="3">
    <source>
        <dbReference type="ARBA" id="ARBA00022692"/>
    </source>
</evidence>
<evidence type="ECO:0000256" key="2">
    <source>
        <dbReference type="ARBA" id="ARBA00022475"/>
    </source>
</evidence>
<feature type="transmembrane region" description="Helical" evidence="6">
    <location>
        <begin position="40"/>
        <end position="63"/>
    </location>
</feature>
<proteinExistence type="predicted"/>
<organism evidence="7 8">
    <name type="scientific">Clostridium kluyveri</name>
    <dbReference type="NCBI Taxonomy" id="1534"/>
    <lineage>
        <taxon>Bacteria</taxon>
        <taxon>Bacillati</taxon>
        <taxon>Bacillota</taxon>
        <taxon>Clostridia</taxon>
        <taxon>Eubacteriales</taxon>
        <taxon>Clostridiaceae</taxon>
        <taxon>Clostridium</taxon>
    </lineage>
</organism>
<evidence type="ECO:0000256" key="4">
    <source>
        <dbReference type="ARBA" id="ARBA00022989"/>
    </source>
</evidence>
<keyword evidence="4 6" id="KW-1133">Transmembrane helix</keyword>
<evidence type="ECO:0000313" key="7">
    <source>
        <dbReference type="EMBL" id="APM39198.1"/>
    </source>
</evidence>